<protein>
    <submittedName>
        <fullName evidence="2">Uncharacterized protein</fullName>
    </submittedName>
</protein>
<keyword evidence="1" id="KW-1133">Transmembrane helix</keyword>
<evidence type="ECO:0000313" key="3">
    <source>
        <dbReference type="Proteomes" id="UP000178650"/>
    </source>
</evidence>
<keyword evidence="1" id="KW-0812">Transmembrane</keyword>
<keyword evidence="1" id="KW-0472">Membrane</keyword>
<comment type="caution">
    <text evidence="2">The sequence shown here is derived from an EMBL/GenBank/DDBJ whole genome shotgun (WGS) entry which is preliminary data.</text>
</comment>
<feature type="transmembrane region" description="Helical" evidence="1">
    <location>
        <begin position="6"/>
        <end position="23"/>
    </location>
</feature>
<evidence type="ECO:0000256" key="1">
    <source>
        <dbReference type="SAM" id="Phobius"/>
    </source>
</evidence>
<feature type="transmembrane region" description="Helical" evidence="1">
    <location>
        <begin position="35"/>
        <end position="54"/>
    </location>
</feature>
<dbReference type="AlphaFoldDB" id="A0A1G2IXM8"/>
<dbReference type="EMBL" id="MHPJ01000004">
    <property type="protein sequence ID" value="OGZ79367.1"/>
    <property type="molecule type" value="Genomic_DNA"/>
</dbReference>
<organism evidence="2 3">
    <name type="scientific">Candidatus Staskawiczbacteria bacterium RIFOXYB1_FULL_37_44</name>
    <dbReference type="NCBI Taxonomy" id="1802223"/>
    <lineage>
        <taxon>Bacteria</taxon>
        <taxon>Candidatus Staskawicziibacteriota</taxon>
    </lineage>
</organism>
<dbReference type="Proteomes" id="UP000178650">
    <property type="component" value="Unassembled WGS sequence"/>
</dbReference>
<reference evidence="2 3" key="1">
    <citation type="journal article" date="2016" name="Nat. Commun.">
        <title>Thousands of microbial genomes shed light on interconnected biogeochemical processes in an aquifer system.</title>
        <authorList>
            <person name="Anantharaman K."/>
            <person name="Brown C.T."/>
            <person name="Hug L.A."/>
            <person name="Sharon I."/>
            <person name="Castelle C.J."/>
            <person name="Probst A.J."/>
            <person name="Thomas B.C."/>
            <person name="Singh A."/>
            <person name="Wilkins M.J."/>
            <person name="Karaoz U."/>
            <person name="Brodie E.L."/>
            <person name="Williams K.H."/>
            <person name="Hubbard S.S."/>
            <person name="Banfield J.F."/>
        </authorList>
    </citation>
    <scope>NUCLEOTIDE SEQUENCE [LARGE SCALE GENOMIC DNA]</scope>
</reference>
<accession>A0A1G2IXM8</accession>
<evidence type="ECO:0000313" key="2">
    <source>
        <dbReference type="EMBL" id="OGZ79367.1"/>
    </source>
</evidence>
<proteinExistence type="predicted"/>
<sequence length="153" mass="16188">MAWGILSLVVSAPLFMLLGARLITAKSRDKSGEIIVCIAFCALFGIFGGVLLHLSGTGNITLPKTMPEQIYTVYGQVSTSSGETVAIIEDSRQNVFAVWSKFNSDEQPSLPLTAKFAKPGFVDGKCRLVPVDMSSGSVTIPNPLPTAEAPAAK</sequence>
<name>A0A1G2IXM8_9BACT</name>
<gene>
    <name evidence="2" type="ORF">A2358_00165</name>
</gene>